<name>A0A061FAC9_THECC</name>
<dbReference type="AlphaFoldDB" id="A0A061FAC9"/>
<protein>
    <submittedName>
        <fullName evidence="1">Uncharacterized protein</fullName>
    </submittedName>
</protein>
<evidence type="ECO:0000313" key="1">
    <source>
        <dbReference type="EMBL" id="EOY14295.1"/>
    </source>
</evidence>
<reference evidence="1 2" key="1">
    <citation type="journal article" date="2013" name="Genome Biol.">
        <title>The genome sequence of the most widely cultivated cacao type and its use to identify candidate genes regulating pod color.</title>
        <authorList>
            <person name="Motamayor J.C."/>
            <person name="Mockaitis K."/>
            <person name="Schmutz J."/>
            <person name="Haiminen N."/>
            <person name="Iii D.L."/>
            <person name="Cornejo O."/>
            <person name="Findley S.D."/>
            <person name="Zheng P."/>
            <person name="Utro F."/>
            <person name="Royaert S."/>
            <person name="Saski C."/>
            <person name="Jenkins J."/>
            <person name="Podicheti R."/>
            <person name="Zhao M."/>
            <person name="Scheffler B.E."/>
            <person name="Stack J.C."/>
            <person name="Feltus F.A."/>
            <person name="Mustiga G.M."/>
            <person name="Amores F."/>
            <person name="Phillips W."/>
            <person name="Marelli J.P."/>
            <person name="May G.D."/>
            <person name="Shapiro H."/>
            <person name="Ma J."/>
            <person name="Bustamante C.D."/>
            <person name="Schnell R.J."/>
            <person name="Main D."/>
            <person name="Gilbert D."/>
            <person name="Parida L."/>
            <person name="Kuhn D.N."/>
        </authorList>
    </citation>
    <scope>NUCLEOTIDE SEQUENCE [LARGE SCALE GENOMIC DNA]</scope>
    <source>
        <strain evidence="2">cv. Matina 1-6</strain>
    </source>
</reference>
<gene>
    <name evidence="1" type="ORF">TCM_033627</name>
</gene>
<proteinExistence type="predicted"/>
<dbReference type="EMBL" id="CM001885">
    <property type="protein sequence ID" value="EOY14295.1"/>
    <property type="molecule type" value="Genomic_DNA"/>
</dbReference>
<dbReference type="Proteomes" id="UP000026915">
    <property type="component" value="Chromosome 7"/>
</dbReference>
<keyword evidence="2" id="KW-1185">Reference proteome</keyword>
<sequence>MLEILLLYFMDGSLVTVMRVLGAHWPTARPHGSLVSTLLLFHFSVTPFVLDTWDVTEAHLPLLLRPRPTNGFLPI</sequence>
<evidence type="ECO:0000313" key="2">
    <source>
        <dbReference type="Proteomes" id="UP000026915"/>
    </source>
</evidence>
<dbReference type="Gramene" id="EOY14295">
    <property type="protein sequence ID" value="EOY14295"/>
    <property type="gene ID" value="TCM_033627"/>
</dbReference>
<organism evidence="1 2">
    <name type="scientific">Theobroma cacao</name>
    <name type="common">Cacao</name>
    <name type="synonym">Cocoa</name>
    <dbReference type="NCBI Taxonomy" id="3641"/>
    <lineage>
        <taxon>Eukaryota</taxon>
        <taxon>Viridiplantae</taxon>
        <taxon>Streptophyta</taxon>
        <taxon>Embryophyta</taxon>
        <taxon>Tracheophyta</taxon>
        <taxon>Spermatophyta</taxon>
        <taxon>Magnoliopsida</taxon>
        <taxon>eudicotyledons</taxon>
        <taxon>Gunneridae</taxon>
        <taxon>Pentapetalae</taxon>
        <taxon>rosids</taxon>
        <taxon>malvids</taxon>
        <taxon>Malvales</taxon>
        <taxon>Malvaceae</taxon>
        <taxon>Byttnerioideae</taxon>
        <taxon>Theobroma</taxon>
    </lineage>
</organism>
<dbReference type="HOGENOM" id="CLU_2676096_0_0_1"/>
<dbReference type="InParanoid" id="A0A061FAC9"/>
<accession>A0A061FAC9</accession>